<keyword evidence="2" id="KW-1185">Reference proteome</keyword>
<accession>A0A3S5CJT0</accession>
<name>A0A3S5CJT0_9PLAT</name>
<dbReference type="Proteomes" id="UP000784294">
    <property type="component" value="Unassembled WGS sequence"/>
</dbReference>
<reference evidence="1" key="1">
    <citation type="submission" date="2018-11" db="EMBL/GenBank/DDBJ databases">
        <authorList>
            <consortium name="Pathogen Informatics"/>
        </authorList>
    </citation>
    <scope>NUCLEOTIDE SEQUENCE</scope>
</reference>
<proteinExistence type="predicted"/>
<dbReference type="EMBL" id="CAAALY010019995">
    <property type="protein sequence ID" value="VEL14095.1"/>
    <property type="molecule type" value="Genomic_DNA"/>
</dbReference>
<evidence type="ECO:0000313" key="1">
    <source>
        <dbReference type="EMBL" id="VEL14095.1"/>
    </source>
</evidence>
<sequence>MPTRPNLRIHGLSAAMATMVAILHVHEPASSASLSFVSTRHSGVSVCPPVCRLLFLPPFSLRCLDTSHAYTRLPSASHEPRCTRLWDSGKSVNGPRRAGLGCQAPWAREADLTSRRLDWLRPQLSNNSQTPSSHSHVARSESAHTAGWGVASELCPLKRPIYCSSQRTGARHVAIGTVSPNWGGGVWLFCRIVS</sequence>
<protein>
    <submittedName>
        <fullName evidence="1">Uncharacterized protein</fullName>
    </submittedName>
</protein>
<organism evidence="1 2">
    <name type="scientific">Protopolystoma xenopodis</name>
    <dbReference type="NCBI Taxonomy" id="117903"/>
    <lineage>
        <taxon>Eukaryota</taxon>
        <taxon>Metazoa</taxon>
        <taxon>Spiralia</taxon>
        <taxon>Lophotrochozoa</taxon>
        <taxon>Platyhelminthes</taxon>
        <taxon>Monogenea</taxon>
        <taxon>Polyopisthocotylea</taxon>
        <taxon>Polystomatidea</taxon>
        <taxon>Polystomatidae</taxon>
        <taxon>Protopolystoma</taxon>
    </lineage>
</organism>
<dbReference type="AlphaFoldDB" id="A0A3S5CJT0"/>
<comment type="caution">
    <text evidence="1">The sequence shown here is derived from an EMBL/GenBank/DDBJ whole genome shotgun (WGS) entry which is preliminary data.</text>
</comment>
<gene>
    <name evidence="1" type="ORF">PXEA_LOCUS7535</name>
</gene>
<evidence type="ECO:0000313" key="2">
    <source>
        <dbReference type="Proteomes" id="UP000784294"/>
    </source>
</evidence>